<sequence>MSLFPAITRPAAVAAGLSVAAATLIGCSSHDPAEEEIVYVTVTSTNPGKKSSSNKQVPQEEPSTVVVTVTEEQKPPQQIPGGDPDGIPPLSGAGGPKPPQARSATHIIPTANDVSKKMAAVQNADGTVVCGLFPDSTESGGRFFGCQIPTLMRTMKYGREEFPPSVRPPRWFVPATEGGTTEIVGVTDVPNSMNANPGNSQVINDGEVVTFGDNVCAGNHGGLTCWVIGSGHGADMADNYFRSF</sequence>
<accession>A0A939IVU8</accession>
<evidence type="ECO:0008006" key="5">
    <source>
        <dbReference type="Google" id="ProtNLM"/>
    </source>
</evidence>
<dbReference type="RefSeq" id="WP_207279100.1">
    <property type="nucleotide sequence ID" value="NZ_JAFLEQ010000015.1"/>
</dbReference>
<feature type="chain" id="PRO_5037252521" description="Secreted protein" evidence="2">
    <location>
        <begin position="21"/>
        <end position="244"/>
    </location>
</feature>
<keyword evidence="4" id="KW-1185">Reference proteome</keyword>
<proteinExistence type="predicted"/>
<evidence type="ECO:0000313" key="3">
    <source>
        <dbReference type="EMBL" id="MBN9644616.1"/>
    </source>
</evidence>
<protein>
    <recommendedName>
        <fullName evidence="5">Secreted protein</fullName>
    </recommendedName>
</protein>
<comment type="caution">
    <text evidence="3">The sequence shown here is derived from an EMBL/GenBank/DDBJ whole genome shotgun (WGS) entry which is preliminary data.</text>
</comment>
<evidence type="ECO:0000256" key="2">
    <source>
        <dbReference type="SAM" id="SignalP"/>
    </source>
</evidence>
<dbReference type="AlphaFoldDB" id="A0A939IVU8"/>
<feature type="signal peptide" evidence="2">
    <location>
        <begin position="1"/>
        <end position="20"/>
    </location>
</feature>
<feature type="compositionally biased region" description="Polar residues" evidence="1">
    <location>
        <begin position="44"/>
        <end position="55"/>
    </location>
</feature>
<keyword evidence="2" id="KW-0732">Signal</keyword>
<evidence type="ECO:0000313" key="4">
    <source>
        <dbReference type="Proteomes" id="UP000664332"/>
    </source>
</evidence>
<reference evidence="3" key="1">
    <citation type="submission" date="2021-03" db="EMBL/GenBank/DDBJ databases">
        <authorList>
            <person name="Sun Q."/>
        </authorList>
    </citation>
    <scope>NUCLEOTIDE SEQUENCE</scope>
    <source>
        <strain evidence="3">CCM 8862</strain>
    </source>
</reference>
<feature type="compositionally biased region" description="Low complexity" evidence="1">
    <location>
        <begin position="56"/>
        <end position="82"/>
    </location>
</feature>
<organism evidence="3 4">
    <name type="scientific">Corynebacterium mendelii</name>
    <dbReference type="NCBI Taxonomy" id="2765362"/>
    <lineage>
        <taxon>Bacteria</taxon>
        <taxon>Bacillati</taxon>
        <taxon>Actinomycetota</taxon>
        <taxon>Actinomycetes</taxon>
        <taxon>Mycobacteriales</taxon>
        <taxon>Corynebacteriaceae</taxon>
        <taxon>Corynebacterium</taxon>
    </lineage>
</organism>
<dbReference type="EMBL" id="JAFLEQ010000015">
    <property type="protein sequence ID" value="MBN9644616.1"/>
    <property type="molecule type" value="Genomic_DNA"/>
</dbReference>
<gene>
    <name evidence="3" type="ORF">JZY06_08345</name>
</gene>
<feature type="region of interest" description="Disordered" evidence="1">
    <location>
        <begin position="44"/>
        <end position="102"/>
    </location>
</feature>
<dbReference type="Proteomes" id="UP000664332">
    <property type="component" value="Unassembled WGS sequence"/>
</dbReference>
<name>A0A939IVU8_9CORY</name>
<evidence type="ECO:0000256" key="1">
    <source>
        <dbReference type="SAM" id="MobiDB-lite"/>
    </source>
</evidence>